<geneLocation type="plasmid" evidence="1 2">
    <name>pBM700</name>
</geneLocation>
<keyword evidence="2" id="KW-1185">Reference proteome</keyword>
<keyword evidence="1" id="KW-0614">Plasmid</keyword>
<accession>D5E4I0</accession>
<protein>
    <submittedName>
        <fullName evidence="1">Uncharacterized protein</fullName>
    </submittedName>
</protein>
<dbReference type="HOGENOM" id="CLU_2380260_0_0_9"/>
<dbReference type="Proteomes" id="UP000000935">
    <property type="component" value="Plasmid pBM700"/>
</dbReference>
<organism evidence="1 2">
    <name type="scientific">Priestia megaterium (strain ATCC 12872 / QMB1551)</name>
    <name type="common">Bacillus megaterium</name>
    <dbReference type="NCBI Taxonomy" id="545693"/>
    <lineage>
        <taxon>Bacteria</taxon>
        <taxon>Bacillati</taxon>
        <taxon>Bacillota</taxon>
        <taxon>Bacilli</taxon>
        <taxon>Bacillales</taxon>
        <taxon>Bacillaceae</taxon>
        <taxon>Priestia</taxon>
    </lineage>
</organism>
<name>D5E4I0_PRIM1</name>
<evidence type="ECO:0000313" key="2">
    <source>
        <dbReference type="Proteomes" id="UP000000935"/>
    </source>
</evidence>
<dbReference type="KEGG" id="bmq:BMQ_pBM70165"/>
<evidence type="ECO:0000313" key="1">
    <source>
        <dbReference type="EMBL" id="ADE72705.1"/>
    </source>
</evidence>
<dbReference type="EMBL" id="CP001990">
    <property type="protein sequence ID" value="ADE72705.1"/>
    <property type="molecule type" value="Genomic_DNA"/>
</dbReference>
<sequence length="94" mass="11225">MFSYYKKSYKVVHSKPQDGSWIRFDGLSFEDIEEQAANFKIMPPTITRFIIKFRVLNLNVPITVLRGNNQNDWLDFIKRKEHARVYDQPVVNFN</sequence>
<reference evidence="1 2" key="1">
    <citation type="journal article" date="2011" name="J. Bacteriol.">
        <title>Genome sequences of the biotechnologically important Bacillus megaterium strains QM B1551 and DSM319.</title>
        <authorList>
            <person name="Eppinger M."/>
            <person name="Bunk B."/>
            <person name="Johns M.A."/>
            <person name="Edirisinghe J.N."/>
            <person name="Kutumbaka K.K."/>
            <person name="Koenig S.S."/>
            <person name="Huot Creasy H."/>
            <person name="Rosovitz M.J."/>
            <person name="Riley D.R."/>
            <person name="Daugherty S."/>
            <person name="Martin M."/>
            <person name="Elbourne L.D."/>
            <person name="Paulsen I."/>
            <person name="Biedendieck R."/>
            <person name="Braun C."/>
            <person name="Grayburn S."/>
            <person name="Dhingra S."/>
            <person name="Lukyanchuk V."/>
            <person name="Ball B."/>
            <person name="Ul-Qamar R."/>
            <person name="Seibel J."/>
            <person name="Bremer E."/>
            <person name="Jahn D."/>
            <person name="Ravel J."/>
            <person name="Vary P.S."/>
        </authorList>
    </citation>
    <scope>NUCLEOTIDE SEQUENCE [LARGE SCALE GENOMIC DNA]</scope>
    <source>
        <strain evidence="2">ATCC 12872 / QMB1551</strain>
        <plasmid evidence="1">pBM700</plasmid>
    </source>
</reference>
<gene>
    <name evidence="1" type="ordered locus">BMQ_pBM70165</name>
</gene>
<proteinExistence type="predicted"/>
<dbReference type="AlphaFoldDB" id="D5E4I0"/>